<name>A0A485N9J2_LYNPA</name>
<dbReference type="EMBL" id="CAAGRJ010012360">
    <property type="protein sequence ID" value="VFV29119.1"/>
    <property type="molecule type" value="Genomic_DNA"/>
</dbReference>
<keyword evidence="4" id="KW-1185">Reference proteome</keyword>
<keyword evidence="1" id="KW-0687">Ribonucleoprotein</keyword>
<protein>
    <recommendedName>
        <fullName evidence="1">60S ribosomal protein L7a</fullName>
    </recommendedName>
</protein>
<evidence type="ECO:0000313" key="4">
    <source>
        <dbReference type="Proteomes" id="UP000386466"/>
    </source>
</evidence>
<reference evidence="3 4" key="1">
    <citation type="submission" date="2019-01" db="EMBL/GenBank/DDBJ databases">
        <authorList>
            <person name="Alioto T."/>
            <person name="Alioto T."/>
        </authorList>
    </citation>
    <scope>NUCLEOTIDE SEQUENCE [LARGE SCALE GENOMIC DNA]</scope>
</reference>
<dbReference type="InterPro" id="IPR029064">
    <property type="entry name" value="Ribosomal_eL30-like_sf"/>
</dbReference>
<sequence>LSKLPQGKKAKGKKAVLDPAVMKKQEAKKGGQSLVKIRDRTSSLKGTSLCEMSPLHLVAVAKALPFKHLKIHSVINQFTQDLDHQTVIQLLKFIHRFRPETKQEKKQEILA</sequence>
<dbReference type="InterPro" id="IPR001921">
    <property type="entry name" value="Ribosomal_eL8_euk"/>
</dbReference>
<dbReference type="AlphaFoldDB" id="A0A485N9J2"/>
<gene>
    <name evidence="3" type="ORF">LYPA_23C014308</name>
</gene>
<feature type="non-terminal residue" evidence="3">
    <location>
        <position position="1"/>
    </location>
</feature>
<evidence type="ECO:0000256" key="2">
    <source>
        <dbReference type="SAM" id="MobiDB-lite"/>
    </source>
</evidence>
<dbReference type="GO" id="GO:0003723">
    <property type="term" value="F:RNA binding"/>
    <property type="evidence" value="ECO:0007669"/>
    <property type="project" value="UniProtKB-UniRule"/>
</dbReference>
<comment type="similarity">
    <text evidence="1">Belongs to the eukaryotic ribosomal protein eL8 family.</text>
</comment>
<dbReference type="Gene3D" id="3.30.1330.30">
    <property type="match status" value="1"/>
</dbReference>
<evidence type="ECO:0000313" key="3">
    <source>
        <dbReference type="EMBL" id="VFV29119.1"/>
    </source>
</evidence>
<proteinExistence type="inferred from homology"/>
<dbReference type="GO" id="GO:0022625">
    <property type="term" value="C:cytosolic large ribosomal subunit"/>
    <property type="evidence" value="ECO:0007669"/>
    <property type="project" value="UniProtKB-UniRule"/>
</dbReference>
<accession>A0A485N9J2</accession>
<feature type="compositionally biased region" description="Basic residues" evidence="2">
    <location>
        <begin position="1"/>
        <end position="14"/>
    </location>
</feature>
<dbReference type="PRINTS" id="PR00882">
    <property type="entry name" value="RIBOSOMALL7A"/>
</dbReference>
<evidence type="ECO:0000256" key="1">
    <source>
        <dbReference type="RuleBase" id="RU367042"/>
    </source>
</evidence>
<feature type="region of interest" description="Disordered" evidence="2">
    <location>
        <begin position="1"/>
        <end position="24"/>
    </location>
</feature>
<comment type="function">
    <text evidence="1">Component of the ribosome.</text>
</comment>
<dbReference type="Proteomes" id="UP000386466">
    <property type="component" value="Unassembled WGS sequence"/>
</dbReference>
<keyword evidence="1 3" id="KW-0689">Ribosomal protein</keyword>
<organism evidence="3 4">
    <name type="scientific">Lynx pardinus</name>
    <name type="common">Iberian lynx</name>
    <name type="synonym">Felis pardina</name>
    <dbReference type="NCBI Taxonomy" id="191816"/>
    <lineage>
        <taxon>Eukaryota</taxon>
        <taxon>Metazoa</taxon>
        <taxon>Chordata</taxon>
        <taxon>Craniata</taxon>
        <taxon>Vertebrata</taxon>
        <taxon>Euteleostomi</taxon>
        <taxon>Mammalia</taxon>
        <taxon>Eutheria</taxon>
        <taxon>Laurasiatheria</taxon>
        <taxon>Carnivora</taxon>
        <taxon>Feliformia</taxon>
        <taxon>Felidae</taxon>
        <taxon>Felinae</taxon>
        <taxon>Lynx</taxon>
    </lineage>
</organism>